<dbReference type="Pfam" id="PF00176">
    <property type="entry name" value="SNF2-rel_dom"/>
    <property type="match status" value="1"/>
</dbReference>
<feature type="region of interest" description="Disordered" evidence="6">
    <location>
        <begin position="153"/>
        <end position="220"/>
    </location>
</feature>
<feature type="domain" description="QLQ" evidence="9">
    <location>
        <begin position="437"/>
        <end position="473"/>
    </location>
</feature>
<evidence type="ECO:0000313" key="10">
    <source>
        <dbReference type="Proteomes" id="UP000504610"/>
    </source>
</evidence>
<dbReference type="SMART" id="SM00490">
    <property type="entry name" value="HELICc"/>
    <property type="match status" value="1"/>
</dbReference>
<dbReference type="SMART" id="SM00297">
    <property type="entry name" value="BROMO"/>
    <property type="match status" value="1"/>
</dbReference>
<dbReference type="InterPro" id="IPR000330">
    <property type="entry name" value="SNF2_N"/>
</dbReference>
<feature type="compositionally biased region" description="Polar residues" evidence="6">
    <location>
        <begin position="353"/>
        <end position="366"/>
    </location>
</feature>
<dbReference type="KEGG" id="rsz:130509824"/>
<name>A0A9W3DDV5_RAPSA</name>
<feature type="region of interest" description="Disordered" evidence="6">
    <location>
        <begin position="1552"/>
        <end position="1726"/>
    </location>
</feature>
<evidence type="ECO:0000256" key="4">
    <source>
        <dbReference type="ARBA" id="ARBA00023117"/>
    </source>
</evidence>
<feature type="compositionally biased region" description="Polar residues" evidence="6">
    <location>
        <begin position="2108"/>
        <end position="2137"/>
    </location>
</feature>
<feature type="compositionally biased region" description="Gly residues" evidence="6">
    <location>
        <begin position="1"/>
        <end position="16"/>
    </location>
</feature>
<dbReference type="PANTHER" id="PTHR10799">
    <property type="entry name" value="SNF2/RAD54 HELICASE FAMILY"/>
    <property type="match status" value="1"/>
</dbReference>
<dbReference type="OrthoDB" id="6017at2759"/>
<dbReference type="InterPro" id="IPR036427">
    <property type="entry name" value="Bromodomain-like_sf"/>
</dbReference>
<feature type="domain" description="Helicase C-terminal" evidence="8">
    <location>
        <begin position="1286"/>
        <end position="1463"/>
    </location>
</feature>
<dbReference type="FunFam" id="3.40.50.10810:FF:000017">
    <property type="entry name" value="ATP-dependent helicase BRM"/>
    <property type="match status" value="1"/>
</dbReference>
<dbReference type="GO" id="GO:0005634">
    <property type="term" value="C:nucleus"/>
    <property type="evidence" value="ECO:0007669"/>
    <property type="project" value="UniProtKB-SubCell"/>
</dbReference>
<dbReference type="CDD" id="cd18793">
    <property type="entry name" value="SF2_C_SNF"/>
    <property type="match status" value="1"/>
</dbReference>
<dbReference type="FunFam" id="3.40.50.300:FF:000762">
    <property type="entry name" value="ATP-dependent helicase BRM"/>
    <property type="match status" value="1"/>
</dbReference>
<evidence type="ECO:0000259" key="8">
    <source>
        <dbReference type="PROSITE" id="PS51194"/>
    </source>
</evidence>
<feature type="region of interest" description="Disordered" evidence="6">
    <location>
        <begin position="552"/>
        <end position="623"/>
    </location>
</feature>
<feature type="compositionally biased region" description="Low complexity" evidence="6">
    <location>
        <begin position="409"/>
        <end position="431"/>
    </location>
</feature>
<proteinExistence type="predicted"/>
<evidence type="ECO:0000259" key="9">
    <source>
        <dbReference type="PROSITE" id="PS51666"/>
    </source>
</evidence>
<feature type="compositionally biased region" description="Polar residues" evidence="6">
    <location>
        <begin position="1563"/>
        <end position="1575"/>
    </location>
</feature>
<dbReference type="Pfam" id="PF00271">
    <property type="entry name" value="Helicase_C"/>
    <property type="match status" value="1"/>
</dbReference>
<dbReference type="InterPro" id="IPR038718">
    <property type="entry name" value="SNF2-like_sf"/>
</dbReference>
<feature type="compositionally biased region" description="Basic and acidic residues" evidence="6">
    <location>
        <begin position="1794"/>
        <end position="1805"/>
    </location>
</feature>
<keyword evidence="3" id="KW-0805">Transcription regulation</keyword>
<dbReference type="GO" id="GO:0004386">
    <property type="term" value="F:helicase activity"/>
    <property type="evidence" value="ECO:0007669"/>
    <property type="project" value="UniProtKB-KW"/>
</dbReference>
<dbReference type="GO" id="GO:0005524">
    <property type="term" value="F:ATP binding"/>
    <property type="evidence" value="ECO:0007669"/>
    <property type="project" value="InterPro"/>
</dbReference>
<dbReference type="FunFam" id="1.20.5.170:FF:000100">
    <property type="entry name" value="ATP-dependent helicase BRM"/>
    <property type="match status" value="1"/>
</dbReference>
<feature type="compositionally biased region" description="Polar residues" evidence="6">
    <location>
        <begin position="1988"/>
        <end position="2011"/>
    </location>
</feature>
<dbReference type="Gene3D" id="1.20.920.10">
    <property type="entry name" value="Bromodomain-like"/>
    <property type="match status" value="1"/>
</dbReference>
<evidence type="ECO:0000313" key="11">
    <source>
        <dbReference type="RefSeq" id="XP_056862001.1"/>
    </source>
</evidence>
<dbReference type="GO" id="GO:0006355">
    <property type="term" value="P:regulation of DNA-templated transcription"/>
    <property type="evidence" value="ECO:0007669"/>
    <property type="project" value="InterPro"/>
</dbReference>
<dbReference type="PROSITE" id="PS51194">
    <property type="entry name" value="HELICASE_CTER"/>
    <property type="match status" value="1"/>
</dbReference>
<sequence length="2162" mass="241740">MQSGGSGGGPTRGMGPAGRTNSTSSAASPTSSSSSVQQQQLASRQQQGRNSEANDGMFAYHPGGVQGMMGGVNFGSSSASLQQPRRLFDSSQQQQQGSSQEGQQNFNPMQQAYLQFALQAQQQKAQQQARMGMLGSSKDQDARMGMLNMQGAIPASNQPQASSSSNPSAEQFSRQMESGPQQRNETKPHPQHVGTGQLMPGNISRPMQAPQGPQGVNNMGTNQLALSQQWQAMQAWARERNIDLSHPANANQMTHILQARMAAQQKANEGNAASQSPSIPTSSQPSSGVPGENSPRPSSAGDTSGQSGSGKVRHAISTSSLASTSSPRMMNPAANPFSAQGRDNPMYPRHLVQPTNGMPSGNSMQTSVNETHVLDHNASTNKSLGSASLGSAEHLQMQQPRQLNAPSPKAALSGAGLLSKSSLQSGQGTKQAQQRSGFTKQQLHVLKAQILAFRRLKKGEGSLPQELFKSIAPPPLEVQTPLQIFPVRVHVQDRSSDKTVENQARSLESGKESQTAASSNGQIFAKEEDNGGDTEVPLATGQSQLFQNLGKEAASTDAVTKEEQQTDAFPVKSDQGADASTQQTPKSDSNADKGKAVASDGGQSNVPPQTNSPQQPKDTASARKYHGPLFDFPFFTRKHDAMGSATANANNNLTLAYDIKDLICEEGAEFFNKKRTDSLKKINGLLATNLERKRIRPDLVLRLQIEEKKLRLSALQSRVRDEVDRQQQDIMSMPDRPYRKFVRLCERQRLEMNRQVLANQKAVREKQLKTIFQWRKKLLEAHWSIRDARTARNRGVAKYHEKMLREFSKRPDDGRNKRMEALKNNDVERYREMLLEQQTNIPGDAAERYNVLSSFLTQTEDYLHKLGGKITATKNQQEVEEAANAAAIAARLQGLSEEEVRAAAACAREEVLIRNRFVEMNAPKDNSSVNKYYTLAHAVNEVVVRQPSMLQAGTLRDYQLVGLQWMLSLYNNKLNGILADEMGLGKTVQVMALIAYLMEFKGNYGPHLIIVPNAVLVNWKSELHTWLPSVSCIYYVGTKDQRSKLFSQEVCAMKFNVLVTTYEFIMYDRAKLSKVDWKYIVIDEAQRMKDRESVLARDLDRYRCQRRLLLTGTPLQNDLKELWSLLNLLLPDVFDNRKAFHDWFAQPFQKEGPAHNIEDDWLETEKKVIVIHRLHQILEPFMLRRRVEDVEGSLPPKVSVVLRCRMSAIQSAVYDWIKATGTLRVDPDDEKLRAQKSSIYQAKIYRTLNNRCMELRKTCNHPLLNYPYFNDLSKDFLVRSCGKLWILDRILIKLQRTGHRVLLFSTMTKLLDILEEYLQWRRLVYRRIDGTTSLEDRESAIVDFNDPDTDCFIFLLSIRAAGRGLNLQTADTVVIYDPDPNPKNEEQAVARAHRIGQTREVKVIYMEAVVEKFSSHQKEDELRSGGSIDLEDDLAGKDRYIGSIEGLIRNNIQQYKIDMADEVINAGRFDQRTTHEERRMTLETLLHDEERYQETVHDVPSLHEVNRMIARSEEEVELFDQMDEEFDWTEEMTSHEQVPEWLRASTREVNTTVADLSKKPSKNMLSSNNLIVQTTGPGGERKRGRPKSKKINYKEIEDDNGGFSEDSSEERNIDSGNEEEGDIQQFDDDELTGPLGNHQTNKDESDGENPVRGYDYPPRSGCFKKNTPRDDAVSSGSSPESHRSKAMASPVSSRKFGSLSALETRPGSVSKRMVDDTEDGEIAASGDSHIDLQRSGSWAHERDEGEEQVLQPTIKRKRSIRVRPRQTAERIDGIDMPASQPLQVDRSYRSKLRTVVDSHGSRQEQSDSSSRLRSLPAKKVANTSKLHVSSPNSGRLNATQEDNTEAARETWDGTSPIGSSSAGARMSHNIQKRCKTVISKLQRRIDKEGQQIVPMLTNLWKRIQTGYAAGGVNNLLELREIDHRLERLEYAGVMELASDVQYMLRGAMQFYGFSHEVRSEAKKVHNLFFDLLKMSFPDTDFREARNALSFSGPTPTLVSTLSPRAAGTSQGKKQKHVYEKEPEPSSPQRPQQRENSRIRVQIPQKETKLGGTSSHTDDSPILTHPGELVICKKKRKDREKSAPRTRTAGSSSPVSPPAMVGRGLRSPVSGSGTRETRLAQQQRWPNQSTHPNNSGTAGDSVGWANPVKRLRTDAGKRRPSHL</sequence>
<dbReference type="RefSeq" id="XP_056862001.1">
    <property type="nucleotide sequence ID" value="XM_057006021.1"/>
</dbReference>
<feature type="compositionally biased region" description="Gly residues" evidence="6">
    <location>
        <begin position="64"/>
        <end position="73"/>
    </location>
</feature>
<dbReference type="InterPro" id="IPR001487">
    <property type="entry name" value="Bromodomain"/>
</dbReference>
<feature type="region of interest" description="Disordered" evidence="6">
    <location>
        <begin position="1988"/>
        <end position="2162"/>
    </location>
</feature>
<feature type="compositionally biased region" description="Low complexity" evidence="6">
    <location>
        <begin position="90"/>
        <end position="104"/>
    </location>
</feature>
<feature type="region of interest" description="Disordered" evidence="6">
    <location>
        <begin position="392"/>
        <end position="440"/>
    </location>
</feature>
<keyword evidence="3" id="KW-0804">Transcription</keyword>
<feature type="compositionally biased region" description="Polar residues" evidence="6">
    <location>
        <begin position="1821"/>
        <end position="1841"/>
    </location>
</feature>
<dbReference type="SMART" id="SM00487">
    <property type="entry name" value="DEXDc"/>
    <property type="match status" value="1"/>
</dbReference>
<dbReference type="PROSITE" id="PS51666">
    <property type="entry name" value="QLQ"/>
    <property type="match status" value="1"/>
</dbReference>
<feature type="compositionally biased region" description="Low complexity" evidence="6">
    <location>
        <begin position="274"/>
        <end position="287"/>
    </location>
</feature>
<feature type="compositionally biased region" description="Polar residues" evidence="6">
    <location>
        <begin position="170"/>
        <end position="183"/>
    </location>
</feature>
<evidence type="ECO:0000256" key="6">
    <source>
        <dbReference type="SAM" id="MobiDB-lite"/>
    </source>
</evidence>
<accession>A0A9W3DDV5</accession>
<dbReference type="PROSITE" id="PS51192">
    <property type="entry name" value="HELICASE_ATP_BIND_1"/>
    <property type="match status" value="1"/>
</dbReference>
<keyword evidence="11" id="KW-0347">Helicase</keyword>
<dbReference type="InterPro" id="IPR014978">
    <property type="entry name" value="Gln-Leu-Gln_QLQ"/>
</dbReference>
<reference evidence="10" key="1">
    <citation type="journal article" date="2019" name="Database">
        <title>The radish genome database (RadishGD): an integrated information resource for radish genomics.</title>
        <authorList>
            <person name="Yu H.J."/>
            <person name="Baek S."/>
            <person name="Lee Y.J."/>
            <person name="Cho A."/>
            <person name="Mun J.H."/>
        </authorList>
    </citation>
    <scope>NUCLEOTIDE SEQUENCE [LARGE SCALE GENOMIC DNA]</scope>
    <source>
        <strain evidence="10">cv. WK10039</strain>
    </source>
</reference>
<dbReference type="InterPro" id="IPR027417">
    <property type="entry name" value="P-loop_NTPase"/>
</dbReference>
<dbReference type="Proteomes" id="UP000504610">
    <property type="component" value="Chromosome 3"/>
</dbReference>
<keyword evidence="2" id="KW-0378">Hydrolase</keyword>
<evidence type="ECO:0000259" key="7">
    <source>
        <dbReference type="PROSITE" id="PS51192"/>
    </source>
</evidence>
<feature type="region of interest" description="Disordered" evidence="6">
    <location>
        <begin position="1"/>
        <end position="104"/>
    </location>
</feature>
<dbReference type="GO" id="GO:0016787">
    <property type="term" value="F:hydrolase activity"/>
    <property type="evidence" value="ECO:0007669"/>
    <property type="project" value="UniProtKB-KW"/>
</dbReference>
<feature type="compositionally biased region" description="Polar residues" evidence="6">
    <location>
        <begin position="501"/>
        <end position="519"/>
    </location>
</feature>
<dbReference type="SMART" id="SM00951">
    <property type="entry name" value="QLQ"/>
    <property type="match status" value="1"/>
</dbReference>
<dbReference type="InterPro" id="IPR001650">
    <property type="entry name" value="Helicase_C-like"/>
</dbReference>
<dbReference type="Pfam" id="PF08880">
    <property type="entry name" value="QLQ"/>
    <property type="match status" value="1"/>
</dbReference>
<dbReference type="SUPFAM" id="SSF47370">
    <property type="entry name" value="Bromodomain"/>
    <property type="match status" value="1"/>
</dbReference>
<dbReference type="Gene3D" id="3.40.50.10810">
    <property type="entry name" value="Tandem AAA-ATPase domain"/>
    <property type="match status" value="1"/>
</dbReference>
<dbReference type="InterPro" id="IPR014001">
    <property type="entry name" value="Helicase_ATP-bd"/>
</dbReference>
<dbReference type="GeneID" id="130509824"/>
<reference evidence="11" key="2">
    <citation type="submission" date="2025-08" db="UniProtKB">
        <authorList>
            <consortium name="RefSeq"/>
        </authorList>
    </citation>
    <scope>IDENTIFICATION</scope>
</reference>
<feature type="compositionally biased region" description="Polar residues" evidence="6">
    <location>
        <begin position="578"/>
        <end position="588"/>
    </location>
</feature>
<feature type="compositionally biased region" description="Polar residues" evidence="6">
    <location>
        <begin position="1852"/>
        <end position="1862"/>
    </location>
</feature>
<dbReference type="GO" id="GO:0048731">
    <property type="term" value="P:system development"/>
    <property type="evidence" value="ECO:0007669"/>
    <property type="project" value="UniProtKB-ARBA"/>
</dbReference>
<feature type="region of interest" description="Disordered" evidence="6">
    <location>
        <begin position="1757"/>
        <end position="1868"/>
    </location>
</feature>
<comment type="subcellular location">
    <subcellularLocation>
        <location evidence="1">Nucleus</location>
    </subcellularLocation>
</comment>
<protein>
    <submittedName>
        <fullName evidence="11">ATP-dependent helicase BRM</fullName>
    </submittedName>
</protein>
<feature type="region of interest" description="Disordered" evidence="6">
    <location>
        <begin position="261"/>
        <end position="366"/>
    </location>
</feature>
<dbReference type="Gene3D" id="3.40.50.300">
    <property type="entry name" value="P-loop containing nucleotide triphosphate hydrolases"/>
    <property type="match status" value="1"/>
</dbReference>
<evidence type="ECO:0000256" key="2">
    <source>
        <dbReference type="ARBA" id="ARBA00022801"/>
    </source>
</evidence>
<feature type="compositionally biased region" description="Low complexity" evidence="6">
    <location>
        <begin position="17"/>
        <end position="47"/>
    </location>
</feature>
<keyword evidence="11" id="KW-0067">ATP-binding</keyword>
<dbReference type="SUPFAM" id="SSF52540">
    <property type="entry name" value="P-loop containing nucleoside triphosphate hydrolases"/>
    <property type="match status" value="2"/>
</dbReference>
<feature type="domain" description="Helicase ATP-binding" evidence="7">
    <location>
        <begin position="967"/>
        <end position="1132"/>
    </location>
</feature>
<dbReference type="InterPro" id="IPR049730">
    <property type="entry name" value="SNF2/RAD54-like_C"/>
</dbReference>
<feature type="compositionally biased region" description="Polar residues" evidence="6">
    <location>
        <begin position="295"/>
        <end position="306"/>
    </location>
</feature>
<evidence type="ECO:0000256" key="5">
    <source>
        <dbReference type="ARBA" id="ARBA00023242"/>
    </source>
</evidence>
<dbReference type="FunFam" id="1.20.920.10:FF:000038">
    <property type="entry name" value="Brahma1"/>
    <property type="match status" value="1"/>
</dbReference>
<keyword evidence="11" id="KW-0547">Nucleotide-binding</keyword>
<feature type="compositionally biased region" description="Basic residues" evidence="6">
    <location>
        <begin position="1582"/>
        <end position="1591"/>
    </location>
</feature>
<keyword evidence="4" id="KW-0103">Bromodomain</keyword>
<feature type="compositionally biased region" description="Polar residues" evidence="6">
    <location>
        <begin position="601"/>
        <end position="618"/>
    </location>
</feature>
<dbReference type="Gene3D" id="1.20.5.170">
    <property type="match status" value="1"/>
</dbReference>
<evidence type="ECO:0000256" key="3">
    <source>
        <dbReference type="ARBA" id="ARBA00023015"/>
    </source>
</evidence>
<feature type="compositionally biased region" description="Polar residues" evidence="6">
    <location>
        <begin position="74"/>
        <end position="83"/>
    </location>
</feature>
<organism evidence="10 11">
    <name type="scientific">Raphanus sativus</name>
    <name type="common">Radish</name>
    <name type="synonym">Raphanus raphanistrum var. sativus</name>
    <dbReference type="NCBI Taxonomy" id="3726"/>
    <lineage>
        <taxon>Eukaryota</taxon>
        <taxon>Viridiplantae</taxon>
        <taxon>Streptophyta</taxon>
        <taxon>Embryophyta</taxon>
        <taxon>Tracheophyta</taxon>
        <taxon>Spermatophyta</taxon>
        <taxon>Magnoliopsida</taxon>
        <taxon>eudicotyledons</taxon>
        <taxon>Gunneridae</taxon>
        <taxon>Pentapetalae</taxon>
        <taxon>rosids</taxon>
        <taxon>malvids</taxon>
        <taxon>Brassicales</taxon>
        <taxon>Brassicaceae</taxon>
        <taxon>Brassiceae</taxon>
        <taxon>Raphanus</taxon>
    </lineage>
</organism>
<feature type="compositionally biased region" description="Acidic residues" evidence="6">
    <location>
        <begin position="1616"/>
        <end position="1631"/>
    </location>
</feature>
<evidence type="ECO:0000256" key="1">
    <source>
        <dbReference type="ARBA" id="ARBA00004123"/>
    </source>
</evidence>
<feature type="compositionally biased region" description="Polar residues" evidence="6">
    <location>
        <begin position="396"/>
        <end position="405"/>
    </location>
</feature>
<feature type="compositionally biased region" description="Low complexity" evidence="6">
    <location>
        <begin position="317"/>
        <end position="326"/>
    </location>
</feature>
<keyword evidence="10" id="KW-1185">Reference proteome</keyword>
<feature type="compositionally biased region" description="Low complexity" evidence="6">
    <location>
        <begin position="154"/>
        <end position="169"/>
    </location>
</feature>
<feature type="region of interest" description="Disordered" evidence="6">
    <location>
        <begin position="493"/>
        <end position="519"/>
    </location>
</feature>
<keyword evidence="5" id="KW-0539">Nucleus</keyword>
<gene>
    <name evidence="11" type="primary">LOC130509824</name>
</gene>